<reference evidence="1 2" key="1">
    <citation type="submission" date="2019-03" db="EMBL/GenBank/DDBJ databases">
        <title>Genomic Encyclopedia of Type Strains, Phase IV (KMG-IV): sequencing the most valuable type-strain genomes for metagenomic binning, comparative biology and taxonomic classification.</title>
        <authorList>
            <person name="Goeker M."/>
        </authorList>
    </citation>
    <scope>NUCLEOTIDE SEQUENCE [LARGE SCALE GENOMIC DNA]</scope>
    <source>
        <strain evidence="1 2">DSM 13587</strain>
    </source>
</reference>
<proteinExistence type="predicted"/>
<accession>A0A4R3N4H1</accession>
<evidence type="ECO:0000313" key="2">
    <source>
        <dbReference type="Proteomes" id="UP000295717"/>
    </source>
</evidence>
<dbReference type="AlphaFoldDB" id="A0A4R3N4H1"/>
<sequence>MSLTHCVQDAASPGHTMQISRSLIPQSYPLPLELQWEERTGQAVPFVPPGDSGAVLLTRRPVVNIEQAEQLYLRHRYPETTRLPSDDLRSRRALAAYESVQLGSQRENLRSLLGVDEYA</sequence>
<comment type="caution">
    <text evidence="1">The sequence shown here is derived from an EMBL/GenBank/DDBJ whole genome shotgun (WGS) entry which is preliminary data.</text>
</comment>
<name>A0A4R3N4H1_9GAMM</name>
<organism evidence="1 2">
    <name type="scientific">Thiobaca trueperi</name>
    <dbReference type="NCBI Taxonomy" id="127458"/>
    <lineage>
        <taxon>Bacteria</taxon>
        <taxon>Pseudomonadati</taxon>
        <taxon>Pseudomonadota</taxon>
        <taxon>Gammaproteobacteria</taxon>
        <taxon>Chromatiales</taxon>
        <taxon>Chromatiaceae</taxon>
        <taxon>Thiobaca</taxon>
    </lineage>
</organism>
<gene>
    <name evidence="1" type="ORF">EDC35_102277</name>
</gene>
<keyword evidence="2" id="KW-1185">Reference proteome</keyword>
<evidence type="ECO:0000313" key="1">
    <source>
        <dbReference type="EMBL" id="TCT22946.1"/>
    </source>
</evidence>
<dbReference type="OrthoDB" id="6322352at2"/>
<protein>
    <submittedName>
        <fullName evidence="1">Uncharacterized protein</fullName>
    </submittedName>
</protein>
<dbReference type="Proteomes" id="UP000295717">
    <property type="component" value="Unassembled WGS sequence"/>
</dbReference>
<dbReference type="RefSeq" id="WP_132976071.1">
    <property type="nucleotide sequence ID" value="NZ_SMAO01000002.1"/>
</dbReference>
<dbReference type="EMBL" id="SMAO01000002">
    <property type="protein sequence ID" value="TCT22946.1"/>
    <property type="molecule type" value="Genomic_DNA"/>
</dbReference>